<name>A0ABW3I1J7_9FLAO</name>
<dbReference type="EMBL" id="JBHTJM010000006">
    <property type="protein sequence ID" value="MFD0963719.1"/>
    <property type="molecule type" value="Genomic_DNA"/>
</dbReference>
<reference evidence="2" key="1">
    <citation type="journal article" date="2019" name="Int. J. Syst. Evol. Microbiol.">
        <title>The Global Catalogue of Microorganisms (GCM) 10K type strain sequencing project: providing services to taxonomists for standard genome sequencing and annotation.</title>
        <authorList>
            <consortium name="The Broad Institute Genomics Platform"/>
            <consortium name="The Broad Institute Genome Sequencing Center for Infectious Disease"/>
            <person name="Wu L."/>
            <person name="Ma J."/>
        </authorList>
    </citation>
    <scope>NUCLEOTIDE SEQUENCE [LARGE SCALE GENOMIC DNA]</scope>
    <source>
        <strain evidence="2">CCUG 62114</strain>
    </source>
</reference>
<organism evidence="1 2">
    <name type="scientific">Pseudofulvibacter geojedonensis</name>
    <dbReference type="NCBI Taxonomy" id="1123758"/>
    <lineage>
        <taxon>Bacteria</taxon>
        <taxon>Pseudomonadati</taxon>
        <taxon>Bacteroidota</taxon>
        <taxon>Flavobacteriia</taxon>
        <taxon>Flavobacteriales</taxon>
        <taxon>Flavobacteriaceae</taxon>
        <taxon>Pseudofulvibacter</taxon>
    </lineage>
</organism>
<dbReference type="Pfam" id="PF14014">
    <property type="entry name" value="DUF4230"/>
    <property type="match status" value="1"/>
</dbReference>
<dbReference type="Proteomes" id="UP001596997">
    <property type="component" value="Unassembled WGS sequence"/>
</dbReference>
<sequence length="199" mass="23094">MKKILFGILIFLVGVLGTLWLTREKHSSVSESEIIYNGLEQLSKLQVTEGYFTEVHRYQDSKKYFNDLVSFDKKALVVVNAKAQIGYNLKELVVEVDSVNKRVLVKKIPKPEVTIIPDITYYNVEQSTMNQFNASDYNKIKREVMHELKQNNVVTDLKHQAHSRLFEELSQLLLLSKHFNWEVVDETETLDFKLLGSDL</sequence>
<evidence type="ECO:0000313" key="2">
    <source>
        <dbReference type="Proteomes" id="UP001596997"/>
    </source>
</evidence>
<evidence type="ECO:0000313" key="1">
    <source>
        <dbReference type="EMBL" id="MFD0963719.1"/>
    </source>
</evidence>
<dbReference type="RefSeq" id="WP_377714709.1">
    <property type="nucleotide sequence ID" value="NZ_JBHTJM010000006.1"/>
</dbReference>
<gene>
    <name evidence="1" type="ORF">ACFQ1O_06855</name>
</gene>
<comment type="caution">
    <text evidence="1">The sequence shown here is derived from an EMBL/GenBank/DDBJ whole genome shotgun (WGS) entry which is preliminary data.</text>
</comment>
<proteinExistence type="predicted"/>
<accession>A0ABW3I1J7</accession>
<keyword evidence="2" id="KW-1185">Reference proteome</keyword>
<dbReference type="InterPro" id="IPR025324">
    <property type="entry name" value="DUF4230"/>
</dbReference>
<protein>
    <submittedName>
        <fullName evidence="1">DUF4230 domain-containing protein</fullName>
    </submittedName>
</protein>